<evidence type="ECO:0000256" key="1">
    <source>
        <dbReference type="ARBA" id="ARBA00004123"/>
    </source>
</evidence>
<keyword evidence="2 6" id="KW-0678">Repressor</keyword>
<feature type="compositionally biased region" description="Basic residues" evidence="7">
    <location>
        <begin position="125"/>
        <end position="141"/>
    </location>
</feature>
<dbReference type="GO" id="GO:0045892">
    <property type="term" value="P:negative regulation of DNA-templated transcription"/>
    <property type="evidence" value="ECO:0007669"/>
    <property type="project" value="UniProtKB-UniRule"/>
</dbReference>
<evidence type="ECO:0000256" key="3">
    <source>
        <dbReference type="ARBA" id="ARBA00023015"/>
    </source>
</evidence>
<feature type="compositionally biased region" description="Polar residues" evidence="7">
    <location>
        <begin position="154"/>
        <end position="163"/>
    </location>
</feature>
<evidence type="ECO:0000256" key="4">
    <source>
        <dbReference type="ARBA" id="ARBA00023163"/>
    </source>
</evidence>
<dbReference type="PANTHER" id="PTHR33057:SF17">
    <property type="entry name" value="TRANSCRIPTION REPRESSOR OFP8"/>
    <property type="match status" value="1"/>
</dbReference>
<dbReference type="Pfam" id="PF04844">
    <property type="entry name" value="Ovate"/>
    <property type="match status" value="1"/>
</dbReference>
<feature type="compositionally biased region" description="Basic residues" evidence="7">
    <location>
        <begin position="204"/>
        <end position="221"/>
    </location>
</feature>
<dbReference type="Proteomes" id="UP000811609">
    <property type="component" value="Chromosome 4"/>
</dbReference>
<protein>
    <recommendedName>
        <fullName evidence="6">Transcription repressor</fullName>
    </recommendedName>
    <alternativeName>
        <fullName evidence="6">Ovate family protein</fullName>
    </alternativeName>
</protein>
<evidence type="ECO:0000256" key="5">
    <source>
        <dbReference type="ARBA" id="ARBA00023242"/>
    </source>
</evidence>
<name>A0A8T1QTZ1_CARIL</name>
<dbReference type="EMBL" id="CM031812">
    <property type="protein sequence ID" value="KAG6658470.1"/>
    <property type="molecule type" value="Genomic_DNA"/>
</dbReference>
<keyword evidence="10" id="KW-1185">Reference proteome</keyword>
<comment type="subcellular location">
    <subcellularLocation>
        <location evidence="1 6">Nucleus</location>
    </subcellularLocation>
</comment>
<feature type="region of interest" description="Disordered" evidence="7">
    <location>
        <begin position="93"/>
        <end position="229"/>
    </location>
</feature>
<dbReference type="NCBIfam" id="TIGR01568">
    <property type="entry name" value="A_thal_3678"/>
    <property type="match status" value="1"/>
</dbReference>
<evidence type="ECO:0000313" key="9">
    <source>
        <dbReference type="EMBL" id="KAG6658470.1"/>
    </source>
</evidence>
<gene>
    <name evidence="9" type="ORF">CIPAW_04G163900</name>
</gene>
<organism evidence="9 10">
    <name type="scientific">Carya illinoinensis</name>
    <name type="common">Pecan</name>
    <dbReference type="NCBI Taxonomy" id="32201"/>
    <lineage>
        <taxon>Eukaryota</taxon>
        <taxon>Viridiplantae</taxon>
        <taxon>Streptophyta</taxon>
        <taxon>Embryophyta</taxon>
        <taxon>Tracheophyta</taxon>
        <taxon>Spermatophyta</taxon>
        <taxon>Magnoliopsida</taxon>
        <taxon>eudicotyledons</taxon>
        <taxon>Gunneridae</taxon>
        <taxon>Pentapetalae</taxon>
        <taxon>rosids</taxon>
        <taxon>fabids</taxon>
        <taxon>Fagales</taxon>
        <taxon>Juglandaceae</taxon>
        <taxon>Carya</taxon>
    </lineage>
</organism>
<keyword evidence="3 6" id="KW-0805">Transcription regulation</keyword>
<dbReference type="InterPro" id="IPR038933">
    <property type="entry name" value="Ovate"/>
</dbReference>
<dbReference type="AlphaFoldDB" id="A0A8T1QTZ1"/>
<reference evidence="9" key="1">
    <citation type="submission" date="2020-12" db="EMBL/GenBank/DDBJ databases">
        <title>WGS assembly of Carya illinoinensis cv. Pawnee.</title>
        <authorList>
            <person name="Platts A."/>
            <person name="Shu S."/>
            <person name="Wright S."/>
            <person name="Barry K."/>
            <person name="Edger P."/>
            <person name="Pires J.C."/>
            <person name="Schmutz J."/>
        </authorList>
    </citation>
    <scope>NUCLEOTIDE SEQUENCE</scope>
    <source>
        <tissue evidence="9">Leaf</tissue>
    </source>
</reference>
<dbReference type="InterPro" id="IPR006458">
    <property type="entry name" value="Ovate_C"/>
</dbReference>
<evidence type="ECO:0000256" key="6">
    <source>
        <dbReference type="RuleBase" id="RU367028"/>
    </source>
</evidence>
<proteinExistence type="predicted"/>
<dbReference type="GO" id="GO:0005634">
    <property type="term" value="C:nucleus"/>
    <property type="evidence" value="ECO:0007669"/>
    <property type="project" value="UniProtKB-SubCell"/>
</dbReference>
<evidence type="ECO:0000256" key="2">
    <source>
        <dbReference type="ARBA" id="ARBA00022491"/>
    </source>
</evidence>
<sequence>MENGFKLRISRMFRGSFGSCGSRNLSDVVEKAVFLPQNHQNFHMIEPFSPSPGSFTFICRPKPSQTPETTNHSCLIAAKDSLSEKKVSPPYSPFALANPDGRTCPPASPISPLNPFYQLGDSKSKLKKKKGSERNKSKTKKMTTPMKNKPTESVPFSSSSQDMSLGGWWYSSEEEEEEEEEEREDETDTLFSSKSLSSDSSESRRRRSRRNRHGARRRRSGTARSSETGILMPKMQGKVKDSYAVVKSSSDPYNDFRTSMVEMIVEKQIFAAKDLEQLLQCFLSLNSYHHHKVIVEVFTEIWESLFCN</sequence>
<feature type="compositionally biased region" description="Acidic residues" evidence="7">
    <location>
        <begin position="172"/>
        <end position="188"/>
    </location>
</feature>
<feature type="domain" description="OVATE" evidence="8">
    <location>
        <begin position="245"/>
        <end position="304"/>
    </location>
</feature>
<evidence type="ECO:0000259" key="8">
    <source>
        <dbReference type="PROSITE" id="PS51754"/>
    </source>
</evidence>
<dbReference type="PANTHER" id="PTHR33057">
    <property type="entry name" value="TRANSCRIPTION REPRESSOR OFP7-RELATED"/>
    <property type="match status" value="1"/>
</dbReference>
<comment type="caution">
    <text evidence="9">The sequence shown here is derived from an EMBL/GenBank/DDBJ whole genome shotgun (WGS) entry which is preliminary data.</text>
</comment>
<keyword evidence="5 6" id="KW-0539">Nucleus</keyword>
<comment type="function">
    <text evidence="6">Transcriptional repressor that regulates multiple aspects of plant growth and development.</text>
</comment>
<evidence type="ECO:0000256" key="7">
    <source>
        <dbReference type="SAM" id="MobiDB-lite"/>
    </source>
</evidence>
<evidence type="ECO:0000313" key="10">
    <source>
        <dbReference type="Proteomes" id="UP000811609"/>
    </source>
</evidence>
<accession>A0A8T1QTZ1</accession>
<keyword evidence="4 6" id="KW-0804">Transcription</keyword>
<dbReference type="PROSITE" id="PS51754">
    <property type="entry name" value="OVATE"/>
    <property type="match status" value="1"/>
</dbReference>